<dbReference type="AlphaFoldDB" id="A0AAU0UT61"/>
<name>A0AAU0UT61_9FIRM</name>
<dbReference type="Pfam" id="PF16760">
    <property type="entry name" value="CBM53"/>
    <property type="match status" value="1"/>
</dbReference>
<evidence type="ECO:0000313" key="2">
    <source>
        <dbReference type="EMBL" id="WRO23436.1"/>
    </source>
</evidence>
<gene>
    <name evidence="2" type="ORF">MFMK1_003296</name>
</gene>
<sequence>MSGNKDSRYGDKEMKLKSMRQANNPDGVAVDPIPVTSGDEVTVLYYGTMSDRANQMFLHCGYGKSDSWQKVTDMRMERTDRGWVKNLQLSDPSRLNFCFRDENNNWDNNKGLDWSVEIHRGDLP</sequence>
<dbReference type="Proteomes" id="UP001329915">
    <property type="component" value="Chromosome"/>
</dbReference>
<evidence type="ECO:0000313" key="3">
    <source>
        <dbReference type="Proteomes" id="UP001329915"/>
    </source>
</evidence>
<dbReference type="EMBL" id="CP121694">
    <property type="protein sequence ID" value="WRO23436.1"/>
    <property type="molecule type" value="Genomic_DNA"/>
</dbReference>
<dbReference type="InterPro" id="IPR005085">
    <property type="entry name" value="CBM25"/>
</dbReference>
<proteinExistence type="predicted"/>
<keyword evidence="3" id="KW-1185">Reference proteome</keyword>
<dbReference type="KEGG" id="dbc:MFMK1_003296"/>
<dbReference type="SMART" id="SM01066">
    <property type="entry name" value="CBM_25"/>
    <property type="match status" value="1"/>
</dbReference>
<accession>A0AAU0UT61</accession>
<protein>
    <submittedName>
        <fullName evidence="2">Carbohydrate-binding protein</fullName>
    </submittedName>
</protein>
<dbReference type="RefSeq" id="WP_366922819.1">
    <property type="nucleotide sequence ID" value="NZ_CP121694.1"/>
</dbReference>
<organism evidence="2 3">
    <name type="scientific">Metallumcola ferriviriculae</name>
    <dbReference type="NCBI Taxonomy" id="3039180"/>
    <lineage>
        <taxon>Bacteria</taxon>
        <taxon>Bacillati</taxon>
        <taxon>Bacillota</taxon>
        <taxon>Clostridia</taxon>
        <taxon>Neomoorellales</taxon>
        <taxon>Desulfitibacteraceae</taxon>
        <taxon>Metallumcola</taxon>
    </lineage>
</organism>
<feature type="domain" description="Carbohydrate binding module family 25" evidence="1">
    <location>
        <begin position="38"/>
        <end position="119"/>
    </location>
</feature>
<dbReference type="InterPro" id="IPR013783">
    <property type="entry name" value="Ig-like_fold"/>
</dbReference>
<dbReference type="Gene3D" id="2.60.40.10">
    <property type="entry name" value="Immunoglobulins"/>
    <property type="match status" value="1"/>
</dbReference>
<evidence type="ECO:0000259" key="1">
    <source>
        <dbReference type="SMART" id="SM01066"/>
    </source>
</evidence>
<reference evidence="2 3" key="1">
    <citation type="submission" date="2023-04" db="EMBL/GenBank/DDBJ databases">
        <authorList>
            <person name="Hsu D."/>
        </authorList>
    </citation>
    <scope>NUCLEOTIDE SEQUENCE [LARGE SCALE GENOMIC DNA]</scope>
    <source>
        <strain evidence="2 3">MK1</strain>
    </source>
</reference>
<dbReference type="GO" id="GO:2001070">
    <property type="term" value="F:starch binding"/>
    <property type="evidence" value="ECO:0007669"/>
    <property type="project" value="InterPro"/>
</dbReference>